<accession>A0A6A5Y468</accession>
<evidence type="ECO:0000313" key="3">
    <source>
        <dbReference type="Proteomes" id="UP000799778"/>
    </source>
</evidence>
<proteinExistence type="predicted"/>
<dbReference type="GeneID" id="54283179"/>
<reference evidence="2" key="1">
    <citation type="journal article" date="2020" name="Stud. Mycol.">
        <title>101 Dothideomycetes genomes: a test case for predicting lifestyles and emergence of pathogens.</title>
        <authorList>
            <person name="Haridas S."/>
            <person name="Albert R."/>
            <person name="Binder M."/>
            <person name="Bloem J."/>
            <person name="Labutti K."/>
            <person name="Salamov A."/>
            <person name="Andreopoulos B."/>
            <person name="Baker S."/>
            <person name="Barry K."/>
            <person name="Bills G."/>
            <person name="Bluhm B."/>
            <person name="Cannon C."/>
            <person name="Castanera R."/>
            <person name="Culley D."/>
            <person name="Daum C."/>
            <person name="Ezra D."/>
            <person name="Gonzalez J."/>
            <person name="Henrissat B."/>
            <person name="Kuo A."/>
            <person name="Liang C."/>
            <person name="Lipzen A."/>
            <person name="Lutzoni F."/>
            <person name="Magnuson J."/>
            <person name="Mondo S."/>
            <person name="Nolan M."/>
            <person name="Ohm R."/>
            <person name="Pangilinan J."/>
            <person name="Park H.-J."/>
            <person name="Ramirez L."/>
            <person name="Alfaro M."/>
            <person name="Sun H."/>
            <person name="Tritt A."/>
            <person name="Yoshinaga Y."/>
            <person name="Zwiers L.-H."/>
            <person name="Turgeon B."/>
            <person name="Goodwin S."/>
            <person name="Spatafora J."/>
            <person name="Crous P."/>
            <person name="Grigoriev I."/>
        </authorList>
    </citation>
    <scope>NUCLEOTIDE SEQUENCE</scope>
    <source>
        <strain evidence="2">CBS 175.79</strain>
    </source>
</reference>
<name>A0A6A5Y468_9PLEO</name>
<evidence type="ECO:0000256" key="1">
    <source>
        <dbReference type="SAM" id="MobiDB-lite"/>
    </source>
</evidence>
<protein>
    <submittedName>
        <fullName evidence="2">Uncharacterized protein</fullName>
    </submittedName>
</protein>
<feature type="compositionally biased region" description="Polar residues" evidence="1">
    <location>
        <begin position="13"/>
        <end position="22"/>
    </location>
</feature>
<dbReference type="AlphaFoldDB" id="A0A6A5Y468"/>
<organism evidence="2 3">
    <name type="scientific">Aaosphaeria arxii CBS 175.79</name>
    <dbReference type="NCBI Taxonomy" id="1450172"/>
    <lineage>
        <taxon>Eukaryota</taxon>
        <taxon>Fungi</taxon>
        <taxon>Dikarya</taxon>
        <taxon>Ascomycota</taxon>
        <taxon>Pezizomycotina</taxon>
        <taxon>Dothideomycetes</taxon>
        <taxon>Pleosporomycetidae</taxon>
        <taxon>Pleosporales</taxon>
        <taxon>Pleosporales incertae sedis</taxon>
        <taxon>Aaosphaeria</taxon>
    </lineage>
</organism>
<dbReference type="Proteomes" id="UP000799778">
    <property type="component" value="Unassembled WGS sequence"/>
</dbReference>
<keyword evidence="3" id="KW-1185">Reference proteome</keyword>
<evidence type="ECO:0000313" key="2">
    <source>
        <dbReference type="EMBL" id="KAF2020288.1"/>
    </source>
</evidence>
<dbReference type="EMBL" id="ML978067">
    <property type="protein sequence ID" value="KAF2020288.1"/>
    <property type="molecule type" value="Genomic_DNA"/>
</dbReference>
<gene>
    <name evidence="2" type="ORF">BU24DRAFT_406863</name>
</gene>
<feature type="region of interest" description="Disordered" evidence="1">
    <location>
        <begin position="1"/>
        <end position="23"/>
    </location>
</feature>
<dbReference type="RefSeq" id="XP_033388627.1">
    <property type="nucleotide sequence ID" value="XM_033525782.1"/>
</dbReference>
<sequence length="202" mass="22439">MLQSERKRPGPGTQENQSQRTCAKTDHGWIERLRIFQHWYQLPVGDGVVCALVVTRHGRPTVNEKSRFLDTGASQAITVAGTNILVLALWWWSAGAAADLRTRVVGPETGYYGGWRADRRGLGKMGKRRRQSGERRGKHGFTLMDTEDALAAAVGGVTARSAGRSASIPLSWKRISMAGCSKHRGPVKEALAYYHFRFLFDQ</sequence>